<reference evidence="1" key="1">
    <citation type="journal article" date="2020" name="Nature">
        <title>Giant virus diversity and host interactions through global metagenomics.</title>
        <authorList>
            <person name="Schulz F."/>
            <person name="Roux S."/>
            <person name="Paez-Espino D."/>
            <person name="Jungbluth S."/>
            <person name="Walsh D.A."/>
            <person name="Denef V.J."/>
            <person name="McMahon K.D."/>
            <person name="Konstantinidis K.T."/>
            <person name="Eloe-Fadrosh E.A."/>
            <person name="Kyrpides N.C."/>
            <person name="Woyke T."/>
        </authorList>
    </citation>
    <scope>NUCLEOTIDE SEQUENCE</scope>
    <source>
        <strain evidence="1">GVMAG-S-3300012000-57</strain>
    </source>
</reference>
<dbReference type="AlphaFoldDB" id="A0A6C0KLH4"/>
<evidence type="ECO:0000313" key="1">
    <source>
        <dbReference type="EMBL" id="QHU17510.1"/>
    </source>
</evidence>
<accession>A0A6C0KLH4</accession>
<organism evidence="1">
    <name type="scientific">viral metagenome</name>
    <dbReference type="NCBI Taxonomy" id="1070528"/>
    <lineage>
        <taxon>unclassified sequences</taxon>
        <taxon>metagenomes</taxon>
        <taxon>organismal metagenomes</taxon>
    </lineage>
</organism>
<sequence length="154" mass="17753">MSSLRISKIEDTYYVHEKTKYYLYFPYEWLTTMAPGTGPNQCQKCVTHGIIDDAFIGYCVDCANYMYDMKRGHGFVFGKEQVDPDYKETSALYTYLKYTRYYFEATNIPAKKRKSSSTDSNIENDLSIHTISTDSISSQAELLRKLSVSSESEI</sequence>
<name>A0A6C0KLH4_9ZZZZ</name>
<dbReference type="EMBL" id="MN740914">
    <property type="protein sequence ID" value="QHU17510.1"/>
    <property type="molecule type" value="Genomic_DNA"/>
</dbReference>
<proteinExistence type="predicted"/>
<protein>
    <submittedName>
        <fullName evidence="1">Uncharacterized protein</fullName>
    </submittedName>
</protein>